<name>A0A3M7SE13_BRAPC</name>
<evidence type="ECO:0000313" key="2">
    <source>
        <dbReference type="Proteomes" id="UP000276133"/>
    </source>
</evidence>
<proteinExistence type="predicted"/>
<organism evidence="1 2">
    <name type="scientific">Brachionus plicatilis</name>
    <name type="common">Marine rotifer</name>
    <name type="synonym">Brachionus muelleri</name>
    <dbReference type="NCBI Taxonomy" id="10195"/>
    <lineage>
        <taxon>Eukaryota</taxon>
        <taxon>Metazoa</taxon>
        <taxon>Spiralia</taxon>
        <taxon>Gnathifera</taxon>
        <taxon>Rotifera</taxon>
        <taxon>Eurotatoria</taxon>
        <taxon>Monogononta</taxon>
        <taxon>Pseudotrocha</taxon>
        <taxon>Ploima</taxon>
        <taxon>Brachionidae</taxon>
        <taxon>Brachionus</taxon>
    </lineage>
</organism>
<dbReference type="EMBL" id="REGN01001534">
    <property type="protein sequence ID" value="RNA34026.1"/>
    <property type="molecule type" value="Genomic_DNA"/>
</dbReference>
<dbReference type="Proteomes" id="UP000276133">
    <property type="component" value="Unassembled WGS sequence"/>
</dbReference>
<reference evidence="1 2" key="1">
    <citation type="journal article" date="2018" name="Sci. Rep.">
        <title>Genomic signatures of local adaptation to the degree of environmental predictability in rotifers.</title>
        <authorList>
            <person name="Franch-Gras L."/>
            <person name="Hahn C."/>
            <person name="Garcia-Roger E.M."/>
            <person name="Carmona M.J."/>
            <person name="Serra M."/>
            <person name="Gomez A."/>
        </authorList>
    </citation>
    <scope>NUCLEOTIDE SEQUENCE [LARGE SCALE GENOMIC DNA]</scope>
    <source>
        <strain evidence="1">HYR1</strain>
    </source>
</reference>
<evidence type="ECO:0000313" key="1">
    <source>
        <dbReference type="EMBL" id="RNA34026.1"/>
    </source>
</evidence>
<sequence length="290" mass="33292">MMDPSTQKREIHKVDSFCETGEEKIILANHLDNSPMPMPTSLNLLTKLLETTLEAPNQTFSAPSLYYIGKYNQNSLLSTFSQMRKPVPASVDKKCPEVNRNGNATSLSRWVLKENEEDEDIIFFEGGEEERECRQTVDFKRIPVHKPRTVVAHVDQNKSICETPRQIFIPSFSYQSNSMDEIRLKLVFVSITKVHNAVASIMVELMSLCIWKLQKISEDYNDDLILSLIVCRVIKLTKYKITVTRFIERLCRQPVAQHTGCQFLSLVVKVSDKDAKLKIQFYLSCGFCKD</sequence>
<gene>
    <name evidence="1" type="ORF">BpHYR1_023495</name>
</gene>
<comment type="caution">
    <text evidence="1">The sequence shown here is derived from an EMBL/GenBank/DDBJ whole genome shotgun (WGS) entry which is preliminary data.</text>
</comment>
<protein>
    <submittedName>
        <fullName evidence="1">Uncharacterized protein</fullName>
    </submittedName>
</protein>
<keyword evidence="2" id="KW-1185">Reference proteome</keyword>
<dbReference type="AlphaFoldDB" id="A0A3M7SE13"/>
<accession>A0A3M7SE13</accession>